<keyword evidence="3" id="KW-0175">Coiled coil</keyword>
<dbReference type="Pfam" id="PF03938">
    <property type="entry name" value="OmpH"/>
    <property type="match status" value="1"/>
</dbReference>
<dbReference type="Gene3D" id="3.30.910.20">
    <property type="entry name" value="Skp domain"/>
    <property type="match status" value="1"/>
</dbReference>
<dbReference type="InterPro" id="IPR005632">
    <property type="entry name" value="Chaperone_Skp"/>
</dbReference>
<dbReference type="Proteomes" id="UP000808349">
    <property type="component" value="Unassembled WGS sequence"/>
</dbReference>
<reference evidence="4 5" key="1">
    <citation type="submission" date="2020-10" db="EMBL/GenBank/DDBJ databases">
        <title>Connecting structure to function with the recovery of over 1000 high-quality activated sludge metagenome-assembled genomes encoding full-length rRNA genes using long-read sequencing.</title>
        <authorList>
            <person name="Singleton C.M."/>
            <person name="Petriglieri F."/>
            <person name="Kristensen J.M."/>
            <person name="Kirkegaard R.H."/>
            <person name="Michaelsen T.Y."/>
            <person name="Andersen M.H."/>
            <person name="Karst S.M."/>
            <person name="Dueholm M.S."/>
            <person name="Nielsen P.H."/>
            <person name="Albertsen M."/>
        </authorList>
    </citation>
    <scope>NUCLEOTIDE SEQUENCE [LARGE SCALE GENOMIC DNA]</scope>
    <source>
        <strain evidence="4">Ribe_18-Q3-R11-54_BAT3C.373</strain>
    </source>
</reference>
<name>A0A9D7S6W4_9BACT</name>
<evidence type="ECO:0000256" key="3">
    <source>
        <dbReference type="SAM" id="Coils"/>
    </source>
</evidence>
<proteinExistence type="inferred from homology"/>
<organism evidence="4 5">
    <name type="scientific">Candidatus Defluviibacterium haderslevense</name>
    <dbReference type="NCBI Taxonomy" id="2981993"/>
    <lineage>
        <taxon>Bacteria</taxon>
        <taxon>Pseudomonadati</taxon>
        <taxon>Bacteroidota</taxon>
        <taxon>Saprospiria</taxon>
        <taxon>Saprospirales</taxon>
        <taxon>Saprospiraceae</taxon>
        <taxon>Candidatus Defluviibacterium</taxon>
    </lineage>
</organism>
<sequence length="169" mass="19103">MKINILTLLFCFIIGSGTVIHAQKFGYLNSQALLSELPEVKQADANLQALQAQLEKKGQQMVQDLEGKYKDLQRKEQSGEISPKALEEEAKKLKEQEGELGKFEQEMQKQLQTKRQETLQPILDKVNNIIKQVATENQFTYIFDSSAGILLYAQESMDITALVKTKLGI</sequence>
<comment type="similarity">
    <text evidence="1">Belongs to the Skp family.</text>
</comment>
<comment type="caution">
    <text evidence="4">The sequence shown here is derived from an EMBL/GenBank/DDBJ whole genome shotgun (WGS) entry which is preliminary data.</text>
</comment>
<feature type="coiled-coil region" evidence="3">
    <location>
        <begin position="40"/>
        <end position="113"/>
    </location>
</feature>
<gene>
    <name evidence="4" type="ORF">IPO85_03005</name>
</gene>
<dbReference type="PANTHER" id="PTHR35089:SF1">
    <property type="entry name" value="CHAPERONE PROTEIN SKP"/>
    <property type="match status" value="1"/>
</dbReference>
<evidence type="ECO:0000313" key="4">
    <source>
        <dbReference type="EMBL" id="MBK9716489.1"/>
    </source>
</evidence>
<protein>
    <submittedName>
        <fullName evidence="4">OmpH family outer membrane protein</fullName>
    </submittedName>
</protein>
<dbReference type="SUPFAM" id="SSF111384">
    <property type="entry name" value="OmpH-like"/>
    <property type="match status" value="1"/>
</dbReference>
<evidence type="ECO:0000256" key="2">
    <source>
        <dbReference type="ARBA" id="ARBA00022729"/>
    </source>
</evidence>
<dbReference type="EMBL" id="JADKFW010000004">
    <property type="protein sequence ID" value="MBK9716489.1"/>
    <property type="molecule type" value="Genomic_DNA"/>
</dbReference>
<dbReference type="PANTHER" id="PTHR35089">
    <property type="entry name" value="CHAPERONE PROTEIN SKP"/>
    <property type="match status" value="1"/>
</dbReference>
<evidence type="ECO:0000256" key="1">
    <source>
        <dbReference type="ARBA" id="ARBA00009091"/>
    </source>
</evidence>
<evidence type="ECO:0000313" key="5">
    <source>
        <dbReference type="Proteomes" id="UP000808349"/>
    </source>
</evidence>
<accession>A0A9D7S6W4</accession>
<dbReference type="GO" id="GO:0051082">
    <property type="term" value="F:unfolded protein binding"/>
    <property type="evidence" value="ECO:0007669"/>
    <property type="project" value="InterPro"/>
</dbReference>
<dbReference type="SMART" id="SM00935">
    <property type="entry name" value="OmpH"/>
    <property type="match status" value="1"/>
</dbReference>
<dbReference type="InterPro" id="IPR024930">
    <property type="entry name" value="Skp_dom_sf"/>
</dbReference>
<dbReference type="GO" id="GO:0050821">
    <property type="term" value="P:protein stabilization"/>
    <property type="evidence" value="ECO:0007669"/>
    <property type="project" value="TreeGrafter"/>
</dbReference>
<keyword evidence="2" id="KW-0732">Signal</keyword>
<dbReference type="GO" id="GO:0005829">
    <property type="term" value="C:cytosol"/>
    <property type="evidence" value="ECO:0007669"/>
    <property type="project" value="TreeGrafter"/>
</dbReference>
<dbReference type="AlphaFoldDB" id="A0A9D7S6W4"/>